<dbReference type="InterPro" id="IPR002197">
    <property type="entry name" value="HTH_Fis"/>
</dbReference>
<evidence type="ECO:0000256" key="2">
    <source>
        <dbReference type="ARBA" id="ARBA00022840"/>
    </source>
</evidence>
<feature type="region of interest" description="Disordered" evidence="6">
    <location>
        <begin position="345"/>
        <end position="396"/>
    </location>
</feature>
<keyword evidence="3" id="KW-0805">Transcription regulation</keyword>
<keyword evidence="5" id="KW-0804">Transcription</keyword>
<evidence type="ECO:0000256" key="3">
    <source>
        <dbReference type="ARBA" id="ARBA00023015"/>
    </source>
</evidence>
<dbReference type="PROSITE" id="PS00688">
    <property type="entry name" value="SIGMA54_INTERACT_3"/>
    <property type="match status" value="1"/>
</dbReference>
<dbReference type="Proteomes" id="UP000725002">
    <property type="component" value="Unassembled WGS sequence"/>
</dbReference>
<dbReference type="Pfam" id="PF00158">
    <property type="entry name" value="Sigma54_activat"/>
    <property type="match status" value="1"/>
</dbReference>
<dbReference type="EMBL" id="JADILV010000047">
    <property type="protein sequence ID" value="MBO8483860.1"/>
    <property type="molecule type" value="Genomic_DNA"/>
</dbReference>
<dbReference type="PANTHER" id="PTHR32071">
    <property type="entry name" value="TRANSCRIPTIONAL REGULATORY PROTEIN"/>
    <property type="match status" value="1"/>
</dbReference>
<dbReference type="InterPro" id="IPR003593">
    <property type="entry name" value="AAA+_ATPase"/>
</dbReference>
<dbReference type="Gene3D" id="1.10.8.60">
    <property type="match status" value="1"/>
</dbReference>
<keyword evidence="2" id="KW-0067">ATP-binding</keyword>
<dbReference type="Pfam" id="PF02954">
    <property type="entry name" value="HTH_8"/>
    <property type="match status" value="1"/>
</dbReference>
<reference evidence="8" key="2">
    <citation type="journal article" date="2021" name="PeerJ">
        <title>Extensive microbial diversity within the chicken gut microbiome revealed by metagenomics and culture.</title>
        <authorList>
            <person name="Gilroy R."/>
            <person name="Ravi A."/>
            <person name="Getino M."/>
            <person name="Pursley I."/>
            <person name="Horton D.L."/>
            <person name="Alikhan N.F."/>
            <person name="Baker D."/>
            <person name="Gharbi K."/>
            <person name="Hall N."/>
            <person name="Watson M."/>
            <person name="Adriaenssens E.M."/>
            <person name="Foster-Nyarko E."/>
            <person name="Jarju S."/>
            <person name="Secka A."/>
            <person name="Antonio M."/>
            <person name="Oren A."/>
            <person name="Chaudhuri R.R."/>
            <person name="La Ragione R."/>
            <person name="Hildebrand F."/>
            <person name="Pallen M.J."/>
        </authorList>
    </citation>
    <scope>NUCLEOTIDE SEQUENCE</scope>
    <source>
        <strain evidence="8">G3-8215</strain>
    </source>
</reference>
<evidence type="ECO:0000256" key="6">
    <source>
        <dbReference type="SAM" id="MobiDB-lite"/>
    </source>
</evidence>
<dbReference type="InterPro" id="IPR009057">
    <property type="entry name" value="Homeodomain-like_sf"/>
</dbReference>
<dbReference type="InterPro" id="IPR002078">
    <property type="entry name" value="Sigma_54_int"/>
</dbReference>
<dbReference type="FunFam" id="3.40.50.300:FF:000006">
    <property type="entry name" value="DNA-binding transcriptional regulator NtrC"/>
    <property type="match status" value="1"/>
</dbReference>
<reference evidence="8" key="1">
    <citation type="submission" date="2020-10" db="EMBL/GenBank/DDBJ databases">
        <authorList>
            <person name="Gilroy R."/>
        </authorList>
    </citation>
    <scope>NUCLEOTIDE SEQUENCE</scope>
    <source>
        <strain evidence="8">G3-8215</strain>
    </source>
</reference>
<evidence type="ECO:0000256" key="4">
    <source>
        <dbReference type="ARBA" id="ARBA00023125"/>
    </source>
</evidence>
<dbReference type="InterPro" id="IPR025662">
    <property type="entry name" value="Sigma_54_int_dom_ATP-bd_1"/>
</dbReference>
<dbReference type="InterPro" id="IPR027417">
    <property type="entry name" value="P-loop_NTPase"/>
</dbReference>
<dbReference type="SUPFAM" id="SSF52540">
    <property type="entry name" value="P-loop containing nucleoside triphosphate hydrolases"/>
    <property type="match status" value="1"/>
</dbReference>
<sequence>MTAQELQSLKNKYDIIGSDPALNRALEIAVAVAPTDLTVLISGESGVGKENIPKIIHQYSRRRTGKYFAVNCGAIPEGTIDSELFGHEKGSFTGANEMRKGYFEEADGGTLFLDEIGELPMASQAKLLRVLQSGEFIRVGSSKVLKTDVRVVAATNVNLMHAVSRGKFREDLYYRLNAVSVLMPALRERQDDIYLLFRKFTSDFSEKYGMNKVSLTPEAVALLKSYRWPGNIRQLKNVAETVTALESGRMTPVSGKCEVGAETLSRYIPKDAPNMLPVKSTLNEDGISPGEKEAIIRMIYQLRQEVDYLKEAVAGAGMTAQVKALPQDTSLEHLQPQGHVMPQDNAVEDQSDWQEPFEIRSPDRSAAGERRETPFRDTEFSRAVPDEQDGNDLSLQKAGTGLIRKALEKYRGNRKLAAAELGISERTLYRKLKSMEENQ</sequence>
<dbReference type="PROSITE" id="PS50045">
    <property type="entry name" value="SIGMA54_INTERACT_4"/>
    <property type="match status" value="1"/>
</dbReference>
<dbReference type="GO" id="GO:0006355">
    <property type="term" value="P:regulation of DNA-templated transcription"/>
    <property type="evidence" value="ECO:0007669"/>
    <property type="project" value="InterPro"/>
</dbReference>
<dbReference type="PRINTS" id="PR01590">
    <property type="entry name" value="HTHFIS"/>
</dbReference>
<name>A0A940DSG2_9BACT</name>
<keyword evidence="1" id="KW-0547">Nucleotide-binding</keyword>
<dbReference type="PANTHER" id="PTHR32071:SF121">
    <property type="entry name" value="SIGMA L-DEPENDENT TRANSCRIPTIONAL REGULATOR YQIR-RELATED"/>
    <property type="match status" value="1"/>
</dbReference>
<evidence type="ECO:0000259" key="7">
    <source>
        <dbReference type="PROSITE" id="PS50045"/>
    </source>
</evidence>
<dbReference type="InterPro" id="IPR025944">
    <property type="entry name" value="Sigma_54_int_dom_CS"/>
</dbReference>
<dbReference type="Gene3D" id="1.10.10.60">
    <property type="entry name" value="Homeodomain-like"/>
    <property type="match status" value="1"/>
</dbReference>
<dbReference type="CDD" id="cd00009">
    <property type="entry name" value="AAA"/>
    <property type="match status" value="1"/>
</dbReference>
<evidence type="ECO:0000256" key="5">
    <source>
        <dbReference type="ARBA" id="ARBA00023163"/>
    </source>
</evidence>
<proteinExistence type="predicted"/>
<dbReference type="Gene3D" id="3.40.50.300">
    <property type="entry name" value="P-loop containing nucleotide triphosphate hydrolases"/>
    <property type="match status" value="1"/>
</dbReference>
<dbReference type="InterPro" id="IPR025943">
    <property type="entry name" value="Sigma_54_int_dom_ATP-bd_2"/>
</dbReference>
<evidence type="ECO:0000313" key="9">
    <source>
        <dbReference type="Proteomes" id="UP000725002"/>
    </source>
</evidence>
<accession>A0A940DSG2</accession>
<feature type="compositionally biased region" description="Basic and acidic residues" evidence="6">
    <location>
        <begin position="357"/>
        <end position="380"/>
    </location>
</feature>
<dbReference type="SUPFAM" id="SSF46689">
    <property type="entry name" value="Homeodomain-like"/>
    <property type="match status" value="1"/>
</dbReference>
<dbReference type="SMART" id="SM00382">
    <property type="entry name" value="AAA"/>
    <property type="match status" value="1"/>
</dbReference>
<comment type="caution">
    <text evidence="8">The sequence shown here is derived from an EMBL/GenBank/DDBJ whole genome shotgun (WGS) entry which is preliminary data.</text>
</comment>
<protein>
    <submittedName>
        <fullName evidence="8">Sigma-54-dependent Fis family transcriptional regulator</fullName>
    </submittedName>
</protein>
<keyword evidence="4" id="KW-0238">DNA-binding</keyword>
<dbReference type="PROSITE" id="PS00676">
    <property type="entry name" value="SIGMA54_INTERACT_2"/>
    <property type="match status" value="1"/>
</dbReference>
<evidence type="ECO:0000256" key="1">
    <source>
        <dbReference type="ARBA" id="ARBA00022741"/>
    </source>
</evidence>
<dbReference type="InterPro" id="IPR058031">
    <property type="entry name" value="AAA_lid_NorR"/>
</dbReference>
<dbReference type="PROSITE" id="PS00675">
    <property type="entry name" value="SIGMA54_INTERACT_1"/>
    <property type="match status" value="1"/>
</dbReference>
<feature type="domain" description="Sigma-54 factor interaction" evidence="7">
    <location>
        <begin position="15"/>
        <end position="244"/>
    </location>
</feature>
<dbReference type="GO" id="GO:0005524">
    <property type="term" value="F:ATP binding"/>
    <property type="evidence" value="ECO:0007669"/>
    <property type="project" value="UniProtKB-KW"/>
</dbReference>
<dbReference type="AlphaFoldDB" id="A0A940DSG2"/>
<dbReference type="GO" id="GO:0043565">
    <property type="term" value="F:sequence-specific DNA binding"/>
    <property type="evidence" value="ECO:0007669"/>
    <property type="project" value="InterPro"/>
</dbReference>
<gene>
    <name evidence="8" type="ORF">IAB75_07085</name>
</gene>
<dbReference type="Pfam" id="PF25601">
    <property type="entry name" value="AAA_lid_14"/>
    <property type="match status" value="1"/>
</dbReference>
<organism evidence="8 9">
    <name type="scientific">Candidatus Cryptobacteroides avicola</name>
    <dbReference type="NCBI Taxonomy" id="2840757"/>
    <lineage>
        <taxon>Bacteria</taxon>
        <taxon>Pseudomonadati</taxon>
        <taxon>Bacteroidota</taxon>
        <taxon>Bacteroidia</taxon>
        <taxon>Bacteroidales</taxon>
        <taxon>Candidatus Cryptobacteroides</taxon>
    </lineage>
</organism>
<evidence type="ECO:0000313" key="8">
    <source>
        <dbReference type="EMBL" id="MBO8483860.1"/>
    </source>
</evidence>